<feature type="transmembrane region" description="Helical" evidence="6">
    <location>
        <begin position="79"/>
        <end position="99"/>
    </location>
</feature>
<dbReference type="EMBL" id="JABFJW010000464">
    <property type="protein sequence ID" value="NOK14395.1"/>
    <property type="molecule type" value="Genomic_DNA"/>
</dbReference>
<keyword evidence="2" id="KW-1003">Cell membrane</keyword>
<evidence type="ECO:0000256" key="1">
    <source>
        <dbReference type="ARBA" id="ARBA00004651"/>
    </source>
</evidence>
<gene>
    <name evidence="7" type="ORF">HNS30_35745</name>
</gene>
<sequence>MSLFIKKFERAVVVSIIVMMMVVLALSTLELGWIIVKDIITPPILLLEVDELLEIFGFVLLILIGVELLETIKAYLRDNVVHVEIVLEVALIAIARKVIVLDLSKYDGVSVLAIAGLIVALAGALFLRAARSQLHR</sequence>
<dbReference type="AlphaFoldDB" id="A0A7Y4NIR0"/>
<evidence type="ECO:0000256" key="5">
    <source>
        <dbReference type="ARBA" id="ARBA00023136"/>
    </source>
</evidence>
<dbReference type="InterPro" id="IPR020948">
    <property type="entry name" value="P_starv_induced_PsiE-like"/>
</dbReference>
<name>A0A7Y4NIR0_9BACT</name>
<protein>
    <submittedName>
        <fullName evidence="7">Phosphate-starvation-inducible PsiE family protein</fullName>
    </submittedName>
</protein>
<dbReference type="GO" id="GO:0005886">
    <property type="term" value="C:plasma membrane"/>
    <property type="evidence" value="ECO:0007669"/>
    <property type="project" value="UniProtKB-SubCell"/>
</dbReference>
<dbReference type="Pfam" id="PF06146">
    <property type="entry name" value="PsiE"/>
    <property type="match status" value="1"/>
</dbReference>
<comment type="caution">
    <text evidence="7">The sequence shown here is derived from an EMBL/GenBank/DDBJ whole genome shotgun (WGS) entry which is preliminary data.</text>
</comment>
<evidence type="ECO:0000256" key="3">
    <source>
        <dbReference type="ARBA" id="ARBA00022692"/>
    </source>
</evidence>
<feature type="transmembrane region" description="Helical" evidence="6">
    <location>
        <begin position="12"/>
        <end position="35"/>
    </location>
</feature>
<feature type="transmembrane region" description="Helical" evidence="6">
    <location>
        <begin position="55"/>
        <end position="72"/>
    </location>
</feature>
<keyword evidence="4 6" id="KW-1133">Transmembrane helix</keyword>
<keyword evidence="3 6" id="KW-0812">Transmembrane</keyword>
<evidence type="ECO:0000313" key="7">
    <source>
        <dbReference type="EMBL" id="NOK14395.1"/>
    </source>
</evidence>
<reference evidence="7 8" key="1">
    <citation type="submission" date="2020-05" db="EMBL/GenBank/DDBJ databases">
        <authorList>
            <person name="Whitworth D."/>
        </authorList>
    </citation>
    <scope>NUCLEOTIDE SEQUENCE [LARGE SCALE GENOMIC DNA]</scope>
    <source>
        <strain evidence="7 8">CA046A</strain>
    </source>
</reference>
<evidence type="ECO:0000313" key="8">
    <source>
        <dbReference type="Proteomes" id="UP000528460"/>
    </source>
</evidence>
<keyword evidence="5 6" id="KW-0472">Membrane</keyword>
<accession>A0A7Y4NIR0</accession>
<proteinExistence type="predicted"/>
<dbReference type="Proteomes" id="UP000528460">
    <property type="component" value="Unassembled WGS sequence"/>
</dbReference>
<evidence type="ECO:0000256" key="2">
    <source>
        <dbReference type="ARBA" id="ARBA00022475"/>
    </source>
</evidence>
<feature type="transmembrane region" description="Helical" evidence="6">
    <location>
        <begin position="111"/>
        <end position="130"/>
    </location>
</feature>
<comment type="subcellular location">
    <subcellularLocation>
        <location evidence="1">Cell membrane</location>
        <topology evidence="1">Multi-pass membrane protein</topology>
    </subcellularLocation>
</comment>
<organism evidence="7 8">
    <name type="scientific">Corallococcus exercitus</name>
    <dbReference type="NCBI Taxonomy" id="2316736"/>
    <lineage>
        <taxon>Bacteria</taxon>
        <taxon>Pseudomonadati</taxon>
        <taxon>Myxococcota</taxon>
        <taxon>Myxococcia</taxon>
        <taxon>Myxococcales</taxon>
        <taxon>Cystobacterineae</taxon>
        <taxon>Myxococcaceae</taxon>
        <taxon>Corallococcus</taxon>
    </lineage>
</organism>
<evidence type="ECO:0000256" key="4">
    <source>
        <dbReference type="ARBA" id="ARBA00022989"/>
    </source>
</evidence>
<evidence type="ECO:0000256" key="6">
    <source>
        <dbReference type="SAM" id="Phobius"/>
    </source>
</evidence>